<feature type="transmembrane region" description="Helical" evidence="1">
    <location>
        <begin position="28"/>
        <end position="48"/>
    </location>
</feature>
<dbReference type="Proteomes" id="UP000823388">
    <property type="component" value="Chromosome 3N"/>
</dbReference>
<keyword evidence="1" id="KW-1133">Transmembrane helix</keyword>
<feature type="transmembrane region" description="Helical" evidence="1">
    <location>
        <begin position="83"/>
        <end position="103"/>
    </location>
</feature>
<name>A0A8T0TVG0_PANVG</name>
<protein>
    <submittedName>
        <fullName evidence="2">Uncharacterized protein</fullName>
    </submittedName>
</protein>
<evidence type="ECO:0000313" key="2">
    <source>
        <dbReference type="EMBL" id="KAG2615941.1"/>
    </source>
</evidence>
<proteinExistence type="predicted"/>
<sequence length="122" mass="14052">MDGSVLLCWFMLVLSLVAHLVFFLLARFTLVLSCMTLFSVLLHFFSFICRRISLLLVLATIEVASVSFVLIHCFLFLRSRYSFLLFLLTLACCSLHVISQNVLDLQIAYGRYLVNDVIMKYN</sequence>
<evidence type="ECO:0000313" key="3">
    <source>
        <dbReference type="Proteomes" id="UP000823388"/>
    </source>
</evidence>
<dbReference type="AlphaFoldDB" id="A0A8T0TVG0"/>
<keyword evidence="3" id="KW-1185">Reference proteome</keyword>
<organism evidence="2 3">
    <name type="scientific">Panicum virgatum</name>
    <name type="common">Blackwell switchgrass</name>
    <dbReference type="NCBI Taxonomy" id="38727"/>
    <lineage>
        <taxon>Eukaryota</taxon>
        <taxon>Viridiplantae</taxon>
        <taxon>Streptophyta</taxon>
        <taxon>Embryophyta</taxon>
        <taxon>Tracheophyta</taxon>
        <taxon>Spermatophyta</taxon>
        <taxon>Magnoliopsida</taxon>
        <taxon>Liliopsida</taxon>
        <taxon>Poales</taxon>
        <taxon>Poaceae</taxon>
        <taxon>PACMAD clade</taxon>
        <taxon>Panicoideae</taxon>
        <taxon>Panicodae</taxon>
        <taxon>Paniceae</taxon>
        <taxon>Panicinae</taxon>
        <taxon>Panicum</taxon>
        <taxon>Panicum sect. Hiantes</taxon>
    </lineage>
</organism>
<keyword evidence="1" id="KW-0472">Membrane</keyword>
<dbReference type="EMBL" id="CM029042">
    <property type="protein sequence ID" value="KAG2615940.1"/>
    <property type="molecule type" value="Genomic_DNA"/>
</dbReference>
<gene>
    <name evidence="2" type="ORF">PVAP13_3NG064713</name>
</gene>
<dbReference type="EMBL" id="CM029042">
    <property type="protein sequence ID" value="KAG2615941.1"/>
    <property type="molecule type" value="Genomic_DNA"/>
</dbReference>
<reference evidence="2 3" key="1">
    <citation type="submission" date="2020-05" db="EMBL/GenBank/DDBJ databases">
        <title>WGS assembly of Panicum virgatum.</title>
        <authorList>
            <person name="Lovell J.T."/>
            <person name="Jenkins J."/>
            <person name="Shu S."/>
            <person name="Juenger T.E."/>
            <person name="Schmutz J."/>
        </authorList>
    </citation>
    <scope>NUCLEOTIDE SEQUENCE [LARGE SCALE GENOMIC DNA]</scope>
    <source>
        <strain evidence="2">AP13</strain>
        <strain evidence="3">cv. AP13</strain>
    </source>
</reference>
<feature type="transmembrane region" description="Helical" evidence="1">
    <location>
        <begin position="55"/>
        <end position="77"/>
    </location>
</feature>
<accession>A0A8T0TVG0</accession>
<evidence type="ECO:0000256" key="1">
    <source>
        <dbReference type="SAM" id="Phobius"/>
    </source>
</evidence>
<keyword evidence="1" id="KW-0812">Transmembrane</keyword>
<comment type="caution">
    <text evidence="2">The sequence shown here is derived from an EMBL/GenBank/DDBJ whole genome shotgun (WGS) entry which is preliminary data.</text>
</comment>